<dbReference type="Pfam" id="PF13552">
    <property type="entry name" value="DUF4127"/>
    <property type="match status" value="1"/>
</dbReference>
<name>A0AAU9Q027_9VIBR</name>
<reference evidence="1" key="1">
    <citation type="submission" date="2022-01" db="EMBL/GenBank/DDBJ databases">
        <authorList>
            <person name="Lagorce A."/>
        </authorList>
    </citation>
    <scope>NUCLEOTIDE SEQUENCE</scope>
    <source>
        <strain evidence="1">Th15_F1_D04</strain>
    </source>
</reference>
<dbReference type="InterPro" id="IPR025394">
    <property type="entry name" value="DUF4127"/>
</dbReference>
<dbReference type="RefSeq" id="WP_409929886.1">
    <property type="nucleotide sequence ID" value="NZ_CAKMTQ010000001.1"/>
</dbReference>
<proteinExistence type="predicted"/>
<dbReference type="AlphaFoldDB" id="A0AAU9Q027"/>
<accession>A0AAU9Q027</accession>
<gene>
    <name evidence="1" type="ORF">THF1D04_10587</name>
</gene>
<dbReference type="Proteomes" id="UP001295420">
    <property type="component" value="Unassembled WGS sequence"/>
</dbReference>
<evidence type="ECO:0000313" key="2">
    <source>
        <dbReference type="Proteomes" id="UP001295420"/>
    </source>
</evidence>
<dbReference type="EMBL" id="CAKMTQ010000001">
    <property type="protein sequence ID" value="CAH1521007.1"/>
    <property type="molecule type" value="Genomic_DNA"/>
</dbReference>
<evidence type="ECO:0008006" key="3">
    <source>
        <dbReference type="Google" id="ProtNLM"/>
    </source>
</evidence>
<organism evidence="1 2">
    <name type="scientific">Vibrio owensii</name>
    <dbReference type="NCBI Taxonomy" id="696485"/>
    <lineage>
        <taxon>Bacteria</taxon>
        <taxon>Pseudomonadati</taxon>
        <taxon>Pseudomonadota</taxon>
        <taxon>Gammaproteobacteria</taxon>
        <taxon>Vibrionales</taxon>
        <taxon>Vibrionaceae</taxon>
        <taxon>Vibrio</taxon>
    </lineage>
</organism>
<evidence type="ECO:0000313" key="1">
    <source>
        <dbReference type="EMBL" id="CAH1521007.1"/>
    </source>
</evidence>
<protein>
    <recommendedName>
        <fullName evidence="3">DUF4127 family protein</fullName>
    </recommendedName>
</protein>
<sequence length="504" mass="57042">MKTLFIPLDERPCNYLYPQYIAETSDIELLTPSMEQLSCKKQAANTDALWNFMFENIEGADNVVLSMDMMMYGGLIPSRLHYLAVEDVARFEDNLRKLKSINPLAKIYAYNCIMRCPSYSSSDEEPEYYDQYGHEIFRRKYLQDKQEREGLSEEEQADLAPLEHFVPADVLTDFESRRAFNSQVNLVVAQLVKEKVIDFLVIPQDDSSPFGYTAIDQQKVIAFIEQESLSFDIAIYPGADEVGVTLLSRAYNEFKQRKPKIYPFYASTLGPQIVPLYEDRPMNESVKSHIRAAGGIWCDNSVEADYVLAINSPGKFMQEASKQSQKDLTYSSGRNLSDFALRISEYIESGKPLMVADCAFANGGDLELVSFLDKLQVLDKLVSYKGWNTNCNTLGTTLGAGMIADVLNAATVRNLCYHVLEDACYQSVVRSQLLEKYFGDAAFGHTNYADQEVEQAMAFAQQALQAQYQRLTANSLPQDIELTAFSPWQRTFEIGLNLKVNRDA</sequence>
<comment type="caution">
    <text evidence="1">The sequence shown here is derived from an EMBL/GenBank/DDBJ whole genome shotgun (WGS) entry which is preliminary data.</text>
</comment>